<evidence type="ECO:0000313" key="1">
    <source>
        <dbReference type="EMBL" id="EGB15686.1"/>
    </source>
</evidence>
<dbReference type="Proteomes" id="UP000007845">
    <property type="component" value="Chromosome"/>
</dbReference>
<keyword evidence="2" id="KW-1185">Reference proteome</keyword>
<reference evidence="1 2" key="1">
    <citation type="journal article" date="2011" name="J. Bacteriol.">
        <title>Genome sequence of the mercury-methylating strain Desulfovibrio desulfuricans ND132.</title>
        <authorList>
            <person name="Brown S.D."/>
            <person name="Gilmour C.C."/>
            <person name="Kucken A.M."/>
            <person name="Wall J.D."/>
            <person name="Elias D.A."/>
            <person name="Brandt C.C."/>
            <person name="Podar M."/>
            <person name="Chertkov O."/>
            <person name="Held B."/>
            <person name="Bruce D.C."/>
            <person name="Detter J.C."/>
            <person name="Tapia R."/>
            <person name="Han C.S."/>
            <person name="Goodwin L.A."/>
            <person name="Cheng J.F."/>
            <person name="Pitluck S."/>
            <person name="Woyke T."/>
            <person name="Mikhailova N."/>
            <person name="Ivanova N.N."/>
            <person name="Han J."/>
            <person name="Lucas S."/>
            <person name="Lapidus A.L."/>
            <person name="Land M.L."/>
            <person name="Hauser L.J."/>
            <person name="Palumbo A.V."/>
        </authorList>
    </citation>
    <scope>NUCLEOTIDE SEQUENCE [LARGE SCALE GENOMIC DNA]</scope>
    <source>
        <strain evidence="1 2">ND132</strain>
    </source>
</reference>
<proteinExistence type="predicted"/>
<dbReference type="RefSeq" id="WP_014323112.1">
    <property type="nucleotide sequence ID" value="NC_016803.1"/>
</dbReference>
<dbReference type="SMR" id="F0JCK6"/>
<dbReference type="OrthoDB" id="5421591at2"/>
<dbReference type="EMBL" id="CP003220">
    <property type="protein sequence ID" value="EGB15686.1"/>
    <property type="molecule type" value="Genomic_DNA"/>
</dbReference>
<gene>
    <name evidence="1" type="ORF">DND132_2483</name>
</gene>
<dbReference type="AlphaFoldDB" id="F0JCK6"/>
<sequence length="706" mass="77145">MAWSFQELADWAAFPERLACFEADLLAVAACPWPETGDGLRRCAEAVAGAGADGVQAQLWSAALASRLLHPERAPAWATDWLTASFSPGDVGLPFSWAELFRWSWSAAPFVVGAEGRGRLIHALAGRGDGDERPLLPYWAADKLGPSSIRGVEEAARAARRQPGHADRRFFFWPQVRFSRRRQSCDGGSLGLAAYLGFIGEPGDARVVATGVVGGGETVGGVERLRRKYRAVPSGHAFLYSPAVGAALPDCDGAGARAYAVGTLREARFISRFHGAGCDDQLHRLYRARGNATAVAQLLDEVPGEALALIERNEGLVAESFSAGFSEMGLKVLIDIVMRGVLDYANHADMLHVVMDGLTREVVAGTAALGGLPPAQLCELKARWFSMRGDAAKSDRWSRLSADYAAHLSARDRRQWLLIRLHGGLVNRHHNRYDFTPEVPEDFLGELEKLENVCSLYERTYGHGSPDMEELAALYGTLAQHFAFCGPEYFGQVERCAGLCRRCFKGADLLPADRSRSYLLFAALDAGEDAAARQALVEYLGGESLDAVAQDDPQRVFKLFAAVRYAVDSGRGFPGVLDFARAASASEPEGFFAGYPWNLILCGLARLIRGEDRERAGVLLDRAWEISLAGEATVQAMALVPLSWRLELGMKDDALQGMTATTLDRLRGLDELCLDHFRPVLEAPDWQRALAEVVARRSRLFPFTYR</sequence>
<dbReference type="eggNOG" id="COG1067">
    <property type="taxonomic scope" value="Bacteria"/>
</dbReference>
<evidence type="ECO:0000313" key="2">
    <source>
        <dbReference type="Proteomes" id="UP000007845"/>
    </source>
</evidence>
<dbReference type="HOGENOM" id="CLU_390685_0_0_7"/>
<dbReference type="STRING" id="641491.DND132_2483"/>
<organism evidence="1 2">
    <name type="scientific">Pseudodesulfovibrio mercurii</name>
    <dbReference type="NCBI Taxonomy" id="641491"/>
    <lineage>
        <taxon>Bacteria</taxon>
        <taxon>Pseudomonadati</taxon>
        <taxon>Thermodesulfobacteriota</taxon>
        <taxon>Desulfovibrionia</taxon>
        <taxon>Desulfovibrionales</taxon>
        <taxon>Desulfovibrionaceae</taxon>
    </lineage>
</organism>
<accession>F0JCK6</accession>
<protein>
    <submittedName>
        <fullName evidence="1">Uncharacterized protein</fullName>
    </submittedName>
</protein>
<name>F0JCK6_9BACT</name>
<dbReference type="KEGG" id="ddn:DND132_2483"/>